<dbReference type="RefSeq" id="WP_203810203.1">
    <property type="nucleotide sequence ID" value="NZ_BAAAQE010000022.1"/>
</dbReference>
<accession>A0ABQ3XTJ2</accession>
<evidence type="ECO:0008006" key="3">
    <source>
        <dbReference type="Google" id="ProtNLM"/>
    </source>
</evidence>
<name>A0ABQ3XTJ2_9ACTN</name>
<sequence>MTDNHDFIALHGVTDIAALVPFLVGYQPQDALVLIAIRDQRILFTATAPLAKLTDATDGDWALRAVIDKTLDRVDLAGYGPAATVRTAAEYTVNALTRVDVNIGCVLRIHTDRLWSLHADGTETPAAGIAFDPNTTAPAMQAHYLDMSVAPDRDTLVEALTASLTAVTGTEQQAMARALASADIHLAMLTQGPAPAARFRVNRVLTELLTEAKTAYRTGRLPDHRAALLIRLLAVPALHDKAMAHVYGDDLDIHLWTDLTRRAGTDLAAGPATALALAALQHGDALLAKVAGEHARRSDPGNDFLDVIDDLIRYCVDPQVLHRKLHG</sequence>
<comment type="caution">
    <text evidence="1">The sequence shown here is derived from an EMBL/GenBank/DDBJ whole genome shotgun (WGS) entry which is preliminary data.</text>
</comment>
<evidence type="ECO:0000313" key="2">
    <source>
        <dbReference type="Proteomes" id="UP000612282"/>
    </source>
</evidence>
<dbReference type="Proteomes" id="UP000612282">
    <property type="component" value="Unassembled WGS sequence"/>
</dbReference>
<keyword evidence="2" id="KW-1185">Reference proteome</keyword>
<protein>
    <recommendedName>
        <fullName evidence="3">DUF4192 domain-containing protein</fullName>
    </recommendedName>
</protein>
<organism evidence="1 2">
    <name type="scientific">Actinoplanes couchii</name>
    <dbReference type="NCBI Taxonomy" id="403638"/>
    <lineage>
        <taxon>Bacteria</taxon>
        <taxon>Bacillati</taxon>
        <taxon>Actinomycetota</taxon>
        <taxon>Actinomycetes</taxon>
        <taxon>Micromonosporales</taxon>
        <taxon>Micromonosporaceae</taxon>
        <taxon>Actinoplanes</taxon>
    </lineage>
</organism>
<reference evidence="1 2" key="1">
    <citation type="submission" date="2021-01" db="EMBL/GenBank/DDBJ databases">
        <title>Whole genome shotgun sequence of Actinoplanes couchii NBRC 106145.</title>
        <authorList>
            <person name="Komaki H."/>
            <person name="Tamura T."/>
        </authorList>
    </citation>
    <scope>NUCLEOTIDE SEQUENCE [LARGE SCALE GENOMIC DNA]</scope>
    <source>
        <strain evidence="1 2">NBRC 106145</strain>
    </source>
</reference>
<dbReference type="EMBL" id="BOMG01000141">
    <property type="protein sequence ID" value="GID61844.1"/>
    <property type="molecule type" value="Genomic_DNA"/>
</dbReference>
<dbReference type="InterPro" id="IPR025447">
    <property type="entry name" value="DUF4192"/>
</dbReference>
<evidence type="ECO:0000313" key="1">
    <source>
        <dbReference type="EMBL" id="GID61844.1"/>
    </source>
</evidence>
<proteinExistence type="predicted"/>
<gene>
    <name evidence="1" type="ORF">Aco03nite_102480</name>
</gene>
<dbReference type="Pfam" id="PF13830">
    <property type="entry name" value="DUF4192"/>
    <property type="match status" value="1"/>
</dbReference>